<dbReference type="SUPFAM" id="SSF56672">
    <property type="entry name" value="DNA/RNA polymerases"/>
    <property type="match status" value="1"/>
</dbReference>
<organism evidence="3 4">
    <name type="scientific">Oryza meyeriana var. granulata</name>
    <dbReference type="NCBI Taxonomy" id="110450"/>
    <lineage>
        <taxon>Eukaryota</taxon>
        <taxon>Viridiplantae</taxon>
        <taxon>Streptophyta</taxon>
        <taxon>Embryophyta</taxon>
        <taxon>Tracheophyta</taxon>
        <taxon>Spermatophyta</taxon>
        <taxon>Magnoliopsida</taxon>
        <taxon>Liliopsida</taxon>
        <taxon>Poales</taxon>
        <taxon>Poaceae</taxon>
        <taxon>BOP clade</taxon>
        <taxon>Oryzoideae</taxon>
        <taxon>Oryzeae</taxon>
        <taxon>Oryzinae</taxon>
        <taxon>Oryza</taxon>
        <taxon>Oryza meyeriana</taxon>
    </lineage>
</organism>
<feature type="compositionally biased region" description="Basic and acidic residues" evidence="1">
    <location>
        <begin position="1"/>
        <end position="13"/>
    </location>
</feature>
<dbReference type="InterPro" id="IPR043502">
    <property type="entry name" value="DNA/RNA_pol_sf"/>
</dbReference>
<feature type="region of interest" description="Disordered" evidence="1">
    <location>
        <begin position="1"/>
        <end position="43"/>
    </location>
</feature>
<dbReference type="AlphaFoldDB" id="A0A6G1E6A0"/>
<feature type="compositionally biased region" description="Low complexity" evidence="1">
    <location>
        <begin position="22"/>
        <end position="31"/>
    </location>
</feature>
<dbReference type="Pfam" id="PF07727">
    <property type="entry name" value="RVT_2"/>
    <property type="match status" value="1"/>
</dbReference>
<feature type="domain" description="Reverse transcriptase Ty1/copia-type" evidence="2">
    <location>
        <begin position="43"/>
        <end position="150"/>
    </location>
</feature>
<protein>
    <recommendedName>
        <fullName evidence="2">Reverse transcriptase Ty1/copia-type domain-containing protein</fullName>
    </recommendedName>
</protein>
<evidence type="ECO:0000256" key="1">
    <source>
        <dbReference type="SAM" id="MobiDB-lite"/>
    </source>
</evidence>
<dbReference type="InterPro" id="IPR013103">
    <property type="entry name" value="RVT_2"/>
</dbReference>
<gene>
    <name evidence="3" type="ORF">E2562_033336</name>
</gene>
<evidence type="ECO:0000313" key="4">
    <source>
        <dbReference type="Proteomes" id="UP000479710"/>
    </source>
</evidence>
<proteinExistence type="predicted"/>
<comment type="caution">
    <text evidence="3">The sequence shown here is derived from an EMBL/GenBank/DDBJ whole genome shotgun (WGS) entry which is preliminary data.</text>
</comment>
<dbReference type="EMBL" id="SPHZ02000005">
    <property type="protein sequence ID" value="KAF0920086.1"/>
    <property type="molecule type" value="Genomic_DNA"/>
</dbReference>
<dbReference type="Proteomes" id="UP000479710">
    <property type="component" value="Unassembled WGS sequence"/>
</dbReference>
<sequence>MTATLRREEHAGPEEGGAVGMSSAAGTSNAGSGPGSPGTPAYTPWVYKLKRDEQGAVVKHKARIVAKGYIQQQGIDYDEVFAPVARMESVRMLLAVVAQRGWLVHHMDVKSAFLNSELKEEVYVRQPSGFVVARHEGKVLRLKKALYGLR</sequence>
<accession>A0A6G1E6A0</accession>
<dbReference type="OrthoDB" id="411615at2759"/>
<keyword evidence="4" id="KW-1185">Reference proteome</keyword>
<name>A0A6G1E6A0_9ORYZ</name>
<evidence type="ECO:0000259" key="2">
    <source>
        <dbReference type="Pfam" id="PF07727"/>
    </source>
</evidence>
<evidence type="ECO:0000313" key="3">
    <source>
        <dbReference type="EMBL" id="KAF0920086.1"/>
    </source>
</evidence>
<reference evidence="3 4" key="1">
    <citation type="submission" date="2019-11" db="EMBL/GenBank/DDBJ databases">
        <title>Whole genome sequence of Oryza granulata.</title>
        <authorList>
            <person name="Li W."/>
        </authorList>
    </citation>
    <scope>NUCLEOTIDE SEQUENCE [LARGE SCALE GENOMIC DNA]</scope>
    <source>
        <strain evidence="4">cv. Menghai</strain>
        <tissue evidence="3">Leaf</tissue>
    </source>
</reference>